<reference evidence="1" key="1">
    <citation type="journal article" date="2017" name="Nature">
        <title>The genome of Chenopodium quinoa.</title>
        <authorList>
            <person name="Jarvis D.E."/>
            <person name="Ho Y.S."/>
            <person name="Lightfoot D.J."/>
            <person name="Schmoeckel S.M."/>
            <person name="Li B."/>
            <person name="Borm T.J.A."/>
            <person name="Ohyanagi H."/>
            <person name="Mineta K."/>
            <person name="Michell C.T."/>
            <person name="Saber N."/>
            <person name="Kharbatia N.M."/>
            <person name="Rupper R.R."/>
            <person name="Sharp A.R."/>
            <person name="Dally N."/>
            <person name="Boughton B.A."/>
            <person name="Woo Y.H."/>
            <person name="Gao G."/>
            <person name="Schijlen E.G.W.M."/>
            <person name="Guo X."/>
            <person name="Momin A.A."/>
            <person name="Negrao S."/>
            <person name="Al-Babili S."/>
            <person name="Gehring C."/>
            <person name="Roessner U."/>
            <person name="Jung C."/>
            <person name="Murphy K."/>
            <person name="Arold S.T."/>
            <person name="Gojobori T."/>
            <person name="van der Linden C.G."/>
            <person name="van Loo E.N."/>
            <person name="Jellen E.N."/>
            <person name="Maughan P.J."/>
            <person name="Tester M."/>
        </authorList>
    </citation>
    <scope>NUCLEOTIDE SEQUENCE [LARGE SCALE GENOMIC DNA]</scope>
    <source>
        <strain evidence="1">cv. PI 614886</strain>
    </source>
</reference>
<keyword evidence="2" id="KW-1185">Reference proteome</keyword>
<dbReference type="AlphaFoldDB" id="A0A803LFS7"/>
<dbReference type="PANTHER" id="PTHR31906">
    <property type="entry name" value="PLASTID-LIPID-ASSOCIATED PROTEIN 4, CHLOROPLASTIC-RELATED"/>
    <property type="match status" value="1"/>
</dbReference>
<organism evidence="1 2">
    <name type="scientific">Chenopodium quinoa</name>
    <name type="common">Quinoa</name>
    <dbReference type="NCBI Taxonomy" id="63459"/>
    <lineage>
        <taxon>Eukaryota</taxon>
        <taxon>Viridiplantae</taxon>
        <taxon>Streptophyta</taxon>
        <taxon>Embryophyta</taxon>
        <taxon>Tracheophyta</taxon>
        <taxon>Spermatophyta</taxon>
        <taxon>Magnoliopsida</taxon>
        <taxon>eudicotyledons</taxon>
        <taxon>Gunneridae</taxon>
        <taxon>Pentapetalae</taxon>
        <taxon>Caryophyllales</taxon>
        <taxon>Chenopodiaceae</taxon>
        <taxon>Chenopodioideae</taxon>
        <taxon>Atripliceae</taxon>
        <taxon>Chenopodium</taxon>
    </lineage>
</organism>
<dbReference type="Proteomes" id="UP000596660">
    <property type="component" value="Unplaced"/>
</dbReference>
<sequence length="460" mass="51151">MAAFSSSLQASIVTFNGFRPCDASSCRPYCLLSFSSFRENSGRNFNWNRLKQKKVKNGGNVCRAMVQQTVQGPSAAYAREMERLSAKESLLLALKDAGGFEALFTGRVTEMQRIDVMERVTALERLNPTPRPTTSPYLEGRWKFEWLGSGTPAVAQFFLEPLSPINYGNGWDSSFPIFPGKVSYLGLRIWRFFLPHGNLETAFAMLMMNDILAVSLKLLKLYPTSPTLPFSSPYKDFVDTICTNLSSSAVIVVGLLSWVDWWVAVVFKIFSLSLEWRGNIGRREVEEGFQGMGEVRQSPVRGGGDANMGTSFDEGSGKIFEGDPILPEVGEWQRREGGKVESKFTLSSKLSIEGPLRMKEEYIEGILDSPTVVEESVPDQLKGPFGQAVGAVQQLPVLVRDAISNGIRIPLSGSLQRMFMISYLDEEILIIRDPFGAPEVMIRLDSSSYSVDEPALEYES</sequence>
<evidence type="ECO:0000313" key="1">
    <source>
        <dbReference type="EnsemblPlants" id="AUR62012033-RA:cds"/>
    </source>
</evidence>
<protein>
    <recommendedName>
        <fullName evidence="3">Plastid lipid-associated protein/fibrillin conserved domain-containing protein</fullName>
    </recommendedName>
</protein>
<accession>A0A803LFS7</accession>
<proteinExistence type="predicted"/>
<name>A0A803LFS7_CHEQI</name>
<dbReference type="InterPro" id="IPR039633">
    <property type="entry name" value="PAP"/>
</dbReference>
<evidence type="ECO:0008006" key="3">
    <source>
        <dbReference type="Google" id="ProtNLM"/>
    </source>
</evidence>
<dbReference type="Gramene" id="AUR62012033-RA">
    <property type="protein sequence ID" value="AUR62012033-RA:cds"/>
    <property type="gene ID" value="AUR62012033"/>
</dbReference>
<reference evidence="1" key="2">
    <citation type="submission" date="2021-03" db="UniProtKB">
        <authorList>
            <consortium name="EnsemblPlants"/>
        </authorList>
    </citation>
    <scope>IDENTIFICATION</scope>
</reference>
<dbReference type="EnsemblPlants" id="AUR62012033-RA">
    <property type="protein sequence ID" value="AUR62012033-RA:cds"/>
    <property type="gene ID" value="AUR62012033"/>
</dbReference>
<evidence type="ECO:0000313" key="2">
    <source>
        <dbReference type="Proteomes" id="UP000596660"/>
    </source>
</evidence>